<organism evidence="1 2">
    <name type="scientific">Streptomyces durbertensis</name>
    <dbReference type="NCBI Taxonomy" id="2448886"/>
    <lineage>
        <taxon>Bacteria</taxon>
        <taxon>Bacillati</taxon>
        <taxon>Actinomycetota</taxon>
        <taxon>Actinomycetes</taxon>
        <taxon>Kitasatosporales</taxon>
        <taxon>Streptomycetaceae</taxon>
        <taxon>Streptomyces</taxon>
    </lineage>
</organism>
<sequence length="73" mass="8169">MLDDLKNLKNLKNLKDKVEDLAESHGEKITEGLEKAGDFIDDKTSGKYSKQIDTGVDKAQEFVERLGDRKSGD</sequence>
<comment type="caution">
    <text evidence="1">The sequence shown here is derived from an EMBL/GenBank/DDBJ whole genome shotgun (WGS) entry which is preliminary data.</text>
</comment>
<gene>
    <name evidence="1" type="ORF">GL263_07315</name>
</gene>
<dbReference type="Pfam" id="PF14013">
    <property type="entry name" value="MT0933_antitox"/>
    <property type="match status" value="1"/>
</dbReference>
<dbReference type="RefSeq" id="WP_182854766.1">
    <property type="nucleotide sequence ID" value="NZ_WMLF01000069.1"/>
</dbReference>
<evidence type="ECO:0000313" key="1">
    <source>
        <dbReference type="EMBL" id="MBB1243371.1"/>
    </source>
</evidence>
<dbReference type="InterPro" id="IPR028037">
    <property type="entry name" value="Antitoxin_Rv0909/MT0933"/>
</dbReference>
<accession>A0ABR6EDG9</accession>
<dbReference type="EMBL" id="WMLF01000069">
    <property type="protein sequence ID" value="MBB1243371.1"/>
    <property type="molecule type" value="Genomic_DNA"/>
</dbReference>
<proteinExistence type="predicted"/>
<dbReference type="Proteomes" id="UP000766698">
    <property type="component" value="Unassembled WGS sequence"/>
</dbReference>
<reference evidence="2" key="1">
    <citation type="journal article" date="2020" name="Syst. Appl. Microbiol.">
        <title>Streptomyces alkaliterrae sp. nov., isolated from an alkaline soil, and emended descriptions of Streptomyces alkaliphilus, Streptomyces calidiresistens and Streptomyces durbertensis.</title>
        <authorList>
            <person name="Swiecimska M."/>
            <person name="Golinska P."/>
            <person name="Nouioui I."/>
            <person name="Wypij M."/>
            <person name="Rai M."/>
            <person name="Sangal V."/>
            <person name="Goodfellow M."/>
        </authorList>
    </citation>
    <scope>NUCLEOTIDE SEQUENCE [LARGE SCALE GENOMIC DNA]</scope>
    <source>
        <strain evidence="2">DSM 104538</strain>
    </source>
</reference>
<name>A0ABR6EDG9_9ACTN</name>
<evidence type="ECO:0000313" key="2">
    <source>
        <dbReference type="Proteomes" id="UP000766698"/>
    </source>
</evidence>
<keyword evidence="2" id="KW-1185">Reference proteome</keyword>
<protein>
    <submittedName>
        <fullName evidence="1">Antitoxin</fullName>
    </submittedName>
</protein>